<sequence>MKRYFSVSITGSIVNLWIISGLMMGLCSFVQAAQPEEKLKPDILL</sequence>
<dbReference type="AlphaFoldDB" id="A0A3B0XBB7"/>
<name>A0A3B0XBB7_9ZZZZ</name>
<organism evidence="1">
    <name type="scientific">hydrothermal vent metagenome</name>
    <dbReference type="NCBI Taxonomy" id="652676"/>
    <lineage>
        <taxon>unclassified sequences</taxon>
        <taxon>metagenomes</taxon>
        <taxon>ecological metagenomes</taxon>
    </lineage>
</organism>
<evidence type="ECO:0000313" key="1">
    <source>
        <dbReference type="EMBL" id="VAW65051.1"/>
    </source>
</evidence>
<feature type="non-terminal residue" evidence="1">
    <location>
        <position position="45"/>
    </location>
</feature>
<dbReference type="EMBL" id="UOFH01000305">
    <property type="protein sequence ID" value="VAW65051.1"/>
    <property type="molecule type" value="Genomic_DNA"/>
</dbReference>
<accession>A0A3B0XBB7</accession>
<reference evidence="1" key="1">
    <citation type="submission" date="2018-06" db="EMBL/GenBank/DDBJ databases">
        <authorList>
            <person name="Zhirakovskaya E."/>
        </authorList>
    </citation>
    <scope>NUCLEOTIDE SEQUENCE</scope>
</reference>
<protein>
    <submittedName>
        <fullName evidence="1">Uncharacterized protein</fullName>
    </submittedName>
</protein>
<gene>
    <name evidence="1" type="ORF">MNBD_GAMMA08-534</name>
</gene>
<proteinExistence type="predicted"/>